<dbReference type="PROSITE" id="PS50977">
    <property type="entry name" value="HTH_TETR_2"/>
    <property type="match status" value="1"/>
</dbReference>
<evidence type="ECO:0000259" key="3">
    <source>
        <dbReference type="PROSITE" id="PS50977"/>
    </source>
</evidence>
<dbReference type="Pfam" id="PF00440">
    <property type="entry name" value="TetR_N"/>
    <property type="match status" value="1"/>
</dbReference>
<dbReference type="Gene3D" id="1.10.357.10">
    <property type="entry name" value="Tetracycline Repressor, domain 2"/>
    <property type="match status" value="1"/>
</dbReference>
<dbReference type="AlphaFoldDB" id="A0A430AXN0"/>
<feature type="domain" description="HTH tetR-type" evidence="3">
    <location>
        <begin position="8"/>
        <end position="69"/>
    </location>
</feature>
<dbReference type="EMBL" id="NGKB01000010">
    <property type="protein sequence ID" value="RSU12804.1"/>
    <property type="molecule type" value="Genomic_DNA"/>
</dbReference>
<comment type="caution">
    <text evidence="4">The sequence shown here is derived from an EMBL/GenBank/DDBJ whole genome shotgun (WGS) entry which is preliminary data.</text>
</comment>
<keyword evidence="5" id="KW-1185">Reference proteome</keyword>
<accession>A0A430AXN0</accession>
<reference evidence="4 5" key="1">
    <citation type="submission" date="2017-05" db="EMBL/GenBank/DDBJ databases">
        <title>Vagococcus spp. assemblies.</title>
        <authorList>
            <person name="Gulvik C.A."/>
        </authorList>
    </citation>
    <scope>NUCLEOTIDE SEQUENCE [LARGE SCALE GENOMIC DNA]</scope>
    <source>
        <strain evidence="4 5">SS1714</strain>
    </source>
</reference>
<dbReference type="OrthoDB" id="9814200at2"/>
<evidence type="ECO:0000256" key="1">
    <source>
        <dbReference type="ARBA" id="ARBA00023125"/>
    </source>
</evidence>
<dbReference type="PANTHER" id="PTHR43479:SF11">
    <property type="entry name" value="ACREF_ENVCD OPERON REPRESSOR-RELATED"/>
    <property type="match status" value="1"/>
</dbReference>
<proteinExistence type="predicted"/>
<dbReference type="RefSeq" id="WP_126795133.1">
    <property type="nucleotide sequence ID" value="NZ_CP060720.1"/>
</dbReference>
<name>A0A430AXN0_9ENTE</name>
<dbReference type="GeneID" id="95580064"/>
<dbReference type="InterPro" id="IPR009057">
    <property type="entry name" value="Homeodomain-like_sf"/>
</dbReference>
<dbReference type="Proteomes" id="UP000288028">
    <property type="component" value="Unassembled WGS sequence"/>
</dbReference>
<evidence type="ECO:0000313" key="5">
    <source>
        <dbReference type="Proteomes" id="UP000288028"/>
    </source>
</evidence>
<organism evidence="4 5">
    <name type="scientific">Vagococcus carniphilus</name>
    <dbReference type="NCBI Taxonomy" id="218144"/>
    <lineage>
        <taxon>Bacteria</taxon>
        <taxon>Bacillati</taxon>
        <taxon>Bacillota</taxon>
        <taxon>Bacilli</taxon>
        <taxon>Lactobacillales</taxon>
        <taxon>Enterococcaceae</taxon>
        <taxon>Vagococcus</taxon>
    </lineage>
</organism>
<dbReference type="PANTHER" id="PTHR43479">
    <property type="entry name" value="ACREF/ENVCD OPERON REPRESSOR-RELATED"/>
    <property type="match status" value="1"/>
</dbReference>
<dbReference type="GO" id="GO:0003677">
    <property type="term" value="F:DNA binding"/>
    <property type="evidence" value="ECO:0007669"/>
    <property type="project" value="UniProtKB-UniRule"/>
</dbReference>
<feature type="DNA-binding region" description="H-T-H motif" evidence="2">
    <location>
        <begin position="32"/>
        <end position="51"/>
    </location>
</feature>
<evidence type="ECO:0000256" key="2">
    <source>
        <dbReference type="PROSITE-ProRule" id="PRU00335"/>
    </source>
</evidence>
<protein>
    <recommendedName>
        <fullName evidence="3">HTH tetR-type domain-containing protein</fullName>
    </recommendedName>
</protein>
<dbReference type="InterPro" id="IPR050624">
    <property type="entry name" value="HTH-type_Tx_Regulator"/>
</dbReference>
<sequence>MARNKYPERTRKAILESAAKLFTFRGWENVTIQEVIDDVGGITRGAFYHHFKSKADLIDAVTEEYFSENKSVLNQITDTKTKAVDRLRQGIILSLKKQTEKGAMTNIPSVVNSPEFIFRIVHDSIEVTATEVSRLIEEGNKDGSCQVENIKEVSEMMMLLFNIWSNPNIIHVSQTDYQSKIRFIDQLLKTSGLPLIDESVIDAFMGYYEETKK</sequence>
<keyword evidence="1 2" id="KW-0238">DNA-binding</keyword>
<evidence type="ECO:0000313" key="4">
    <source>
        <dbReference type="EMBL" id="RSU12804.1"/>
    </source>
</evidence>
<dbReference type="SUPFAM" id="SSF46689">
    <property type="entry name" value="Homeodomain-like"/>
    <property type="match status" value="1"/>
</dbReference>
<gene>
    <name evidence="4" type="ORF">CBF28_10800</name>
</gene>
<dbReference type="InterPro" id="IPR001647">
    <property type="entry name" value="HTH_TetR"/>
</dbReference>